<organism evidence="1 2">
    <name type="scientific">Staphylococcus saprophyticus</name>
    <dbReference type="NCBI Taxonomy" id="29385"/>
    <lineage>
        <taxon>Bacteria</taxon>
        <taxon>Bacillati</taxon>
        <taxon>Bacillota</taxon>
        <taxon>Bacilli</taxon>
        <taxon>Bacillales</taxon>
        <taxon>Staphylococcaceae</taxon>
        <taxon>Staphylococcus</taxon>
    </lineage>
</organism>
<dbReference type="Pfam" id="PF08858">
    <property type="entry name" value="IDEAL"/>
    <property type="match status" value="1"/>
</dbReference>
<protein>
    <submittedName>
        <fullName evidence="1">Uncharacterized conserved protein</fullName>
    </submittedName>
</protein>
<sequence>MIMKHNTHVKYNTLESFVSTINDLGIELIIDESLRNVRKQKLEQLIDNALKNKNENDFKRYTEEYKNLEEFLVG</sequence>
<dbReference type="InterPro" id="IPR014957">
    <property type="entry name" value="IDEAL_dom"/>
</dbReference>
<evidence type="ECO:0000313" key="2">
    <source>
        <dbReference type="Proteomes" id="UP000254707"/>
    </source>
</evidence>
<dbReference type="InterPro" id="IPR027393">
    <property type="entry name" value="Virus_scaffolding_prot_C"/>
</dbReference>
<reference evidence="1 2" key="1">
    <citation type="submission" date="2018-06" db="EMBL/GenBank/DDBJ databases">
        <authorList>
            <consortium name="Pathogen Informatics"/>
            <person name="Doyle S."/>
        </authorList>
    </citation>
    <scope>NUCLEOTIDE SEQUENCE [LARGE SCALE GENOMIC DNA]</scope>
    <source>
        <strain evidence="1 2">NCTC7688</strain>
    </source>
</reference>
<accession>A0A380HP83</accession>
<dbReference type="Gene3D" id="4.10.810.10">
    <property type="entry name" value="Virus Scaffolding Protein, Chain A"/>
    <property type="match status" value="1"/>
</dbReference>
<name>A0A380HP83_STASA</name>
<dbReference type="AlphaFoldDB" id="A0A380HP83"/>
<dbReference type="SMART" id="SM00914">
    <property type="entry name" value="IDEAL"/>
    <property type="match status" value="1"/>
</dbReference>
<gene>
    <name evidence="1" type="ORF">NCTC7688_02003</name>
</gene>
<dbReference type="EMBL" id="UHED01000001">
    <property type="protein sequence ID" value="SUM83423.1"/>
    <property type="molecule type" value="Genomic_DNA"/>
</dbReference>
<evidence type="ECO:0000313" key="1">
    <source>
        <dbReference type="EMBL" id="SUM83423.1"/>
    </source>
</evidence>
<proteinExistence type="predicted"/>
<dbReference type="Proteomes" id="UP000254707">
    <property type="component" value="Unassembled WGS sequence"/>
</dbReference>